<accession>A0A9P0KYG3</accession>
<name>A0A9P0KYG3_ACAOB</name>
<protein>
    <submittedName>
        <fullName evidence="1">Uncharacterized protein</fullName>
    </submittedName>
</protein>
<proteinExistence type="predicted"/>
<organism evidence="1 2">
    <name type="scientific">Acanthoscelides obtectus</name>
    <name type="common">Bean weevil</name>
    <name type="synonym">Bruchus obtectus</name>
    <dbReference type="NCBI Taxonomy" id="200917"/>
    <lineage>
        <taxon>Eukaryota</taxon>
        <taxon>Metazoa</taxon>
        <taxon>Ecdysozoa</taxon>
        <taxon>Arthropoda</taxon>
        <taxon>Hexapoda</taxon>
        <taxon>Insecta</taxon>
        <taxon>Pterygota</taxon>
        <taxon>Neoptera</taxon>
        <taxon>Endopterygota</taxon>
        <taxon>Coleoptera</taxon>
        <taxon>Polyphaga</taxon>
        <taxon>Cucujiformia</taxon>
        <taxon>Chrysomeloidea</taxon>
        <taxon>Chrysomelidae</taxon>
        <taxon>Bruchinae</taxon>
        <taxon>Bruchini</taxon>
        <taxon>Acanthoscelides</taxon>
    </lineage>
</organism>
<evidence type="ECO:0000313" key="2">
    <source>
        <dbReference type="Proteomes" id="UP001152888"/>
    </source>
</evidence>
<dbReference type="AlphaFoldDB" id="A0A9P0KYG3"/>
<reference evidence="1" key="1">
    <citation type="submission" date="2022-03" db="EMBL/GenBank/DDBJ databases">
        <authorList>
            <person name="Sayadi A."/>
        </authorList>
    </citation>
    <scope>NUCLEOTIDE SEQUENCE</scope>
</reference>
<dbReference type="OrthoDB" id="6738595at2759"/>
<dbReference type="Proteomes" id="UP001152888">
    <property type="component" value="Unassembled WGS sequence"/>
</dbReference>
<evidence type="ECO:0000313" key="1">
    <source>
        <dbReference type="EMBL" id="CAH1984335.1"/>
    </source>
</evidence>
<dbReference type="EMBL" id="CAKOFQ010006956">
    <property type="protein sequence ID" value="CAH1984335.1"/>
    <property type="molecule type" value="Genomic_DNA"/>
</dbReference>
<comment type="caution">
    <text evidence="1">The sequence shown here is derived from an EMBL/GenBank/DDBJ whole genome shotgun (WGS) entry which is preliminary data.</text>
</comment>
<gene>
    <name evidence="1" type="ORF">ACAOBT_LOCUS16038</name>
</gene>
<keyword evidence="2" id="KW-1185">Reference proteome</keyword>
<sequence>MKYLKSGPIYVPDEYEALIRTAKESGSPYRVHQLTFENFYDLKALQEQWQKNFTTDTEKKLAAMTLKYLS</sequence>